<keyword evidence="7" id="KW-1185">Reference proteome</keyword>
<dbReference type="GeneID" id="108734387"/>
<keyword evidence="8" id="KW-0675">Receptor</keyword>
<dbReference type="FunCoup" id="A0A1W4WBT0">
    <property type="interactions" value="656"/>
</dbReference>
<proteinExistence type="inferred from homology"/>
<accession>A0A1W4WBT0</accession>
<dbReference type="STRING" id="224129.A0A1W4WBT0"/>
<evidence type="ECO:0000256" key="1">
    <source>
        <dbReference type="ARBA" id="ARBA00004141"/>
    </source>
</evidence>
<feature type="transmembrane region" description="Helical" evidence="6">
    <location>
        <begin position="102"/>
        <end position="122"/>
    </location>
</feature>
<dbReference type="InterPro" id="IPR004345">
    <property type="entry name" value="TB2_DP1_HVA22"/>
</dbReference>
<dbReference type="OrthoDB" id="10009287at2759"/>
<name>A0A1W4WBT0_AGRPL</name>
<dbReference type="PANTHER" id="PTHR12300">
    <property type="entry name" value="HVA22-LIKE PROTEINS"/>
    <property type="match status" value="1"/>
</dbReference>
<dbReference type="InParanoid" id="A0A1W4WBT0"/>
<dbReference type="RefSeq" id="XP_018321441.1">
    <property type="nucleotide sequence ID" value="XM_018465939.2"/>
</dbReference>
<reference evidence="8" key="1">
    <citation type="submission" date="2025-08" db="UniProtKB">
        <authorList>
            <consortium name="RefSeq"/>
        </authorList>
    </citation>
    <scope>IDENTIFICATION</scope>
    <source>
        <tissue evidence="8">Entire body</tissue>
    </source>
</reference>
<gene>
    <name evidence="8" type="primary">LOC108734387</name>
</gene>
<dbReference type="Pfam" id="PF03134">
    <property type="entry name" value="TB2_DP1_HVA22"/>
    <property type="match status" value="1"/>
</dbReference>
<comment type="similarity">
    <text evidence="2 6">Belongs to the DP1 family.</text>
</comment>
<dbReference type="KEGG" id="apln:108734387"/>
<evidence type="ECO:0000256" key="4">
    <source>
        <dbReference type="ARBA" id="ARBA00022989"/>
    </source>
</evidence>
<keyword evidence="4 6" id="KW-1133">Transmembrane helix</keyword>
<evidence type="ECO:0000256" key="3">
    <source>
        <dbReference type="ARBA" id="ARBA00022692"/>
    </source>
</evidence>
<dbReference type="GO" id="GO:0016020">
    <property type="term" value="C:membrane"/>
    <property type="evidence" value="ECO:0007669"/>
    <property type="project" value="UniProtKB-SubCell"/>
</dbReference>
<keyword evidence="5 6" id="KW-0472">Membrane</keyword>
<evidence type="ECO:0000313" key="7">
    <source>
        <dbReference type="Proteomes" id="UP000192223"/>
    </source>
</evidence>
<comment type="subcellular location">
    <subcellularLocation>
        <location evidence="1 6">Membrane</location>
        <topology evidence="1 6">Multi-pass membrane protein</topology>
    </subcellularLocation>
</comment>
<evidence type="ECO:0000256" key="6">
    <source>
        <dbReference type="RuleBase" id="RU362006"/>
    </source>
</evidence>
<feature type="transmembrane region" description="Helical" evidence="6">
    <location>
        <begin position="128"/>
        <end position="152"/>
    </location>
</feature>
<evidence type="ECO:0000313" key="8">
    <source>
        <dbReference type="RefSeq" id="XP_018321441.1"/>
    </source>
</evidence>
<dbReference type="PANTHER" id="PTHR12300:SF161">
    <property type="entry name" value="RECEPTOR EXPRESSION-ENHANCING PROTEIN"/>
    <property type="match status" value="1"/>
</dbReference>
<feature type="transmembrane region" description="Helical" evidence="6">
    <location>
        <begin position="50"/>
        <end position="81"/>
    </location>
</feature>
<dbReference type="AlphaFoldDB" id="A0A1W4WBT0"/>
<protein>
    <recommendedName>
        <fullName evidence="6">Receptor expression-enhancing protein</fullName>
    </recommendedName>
</protein>
<evidence type="ECO:0000256" key="5">
    <source>
        <dbReference type="ARBA" id="ARBA00023136"/>
    </source>
</evidence>
<keyword evidence="3 6" id="KW-0812">Transmembrane</keyword>
<evidence type="ECO:0000256" key="2">
    <source>
        <dbReference type="ARBA" id="ARBA00008573"/>
    </source>
</evidence>
<organism evidence="7 8">
    <name type="scientific">Agrilus planipennis</name>
    <name type="common">Emerald ash borer</name>
    <name type="synonym">Agrilus marcopoli</name>
    <dbReference type="NCBI Taxonomy" id="224129"/>
    <lineage>
        <taxon>Eukaryota</taxon>
        <taxon>Metazoa</taxon>
        <taxon>Ecdysozoa</taxon>
        <taxon>Arthropoda</taxon>
        <taxon>Hexapoda</taxon>
        <taxon>Insecta</taxon>
        <taxon>Pterygota</taxon>
        <taxon>Neoptera</taxon>
        <taxon>Endopterygota</taxon>
        <taxon>Coleoptera</taxon>
        <taxon>Polyphaga</taxon>
        <taxon>Elateriformia</taxon>
        <taxon>Buprestoidea</taxon>
        <taxon>Buprestidae</taxon>
        <taxon>Agrilinae</taxon>
        <taxon>Agrilus</taxon>
    </lineage>
</organism>
<dbReference type="Proteomes" id="UP000192223">
    <property type="component" value="Unplaced"/>
</dbReference>
<sequence>MSLQECKQLHSMAGKIMDLKNQLEVSLRDKSKPWTTVLDVLEGKTGVDRLFIFIGSVTILGLWLVFGYAGQLVCNTVVFLYPAYVSIKAIESPQKDDDTILLTYWVVYALFSVIEFFADLIVGWFPLYWLAKCIFFIWLMLPSDFNGSLIIYTKFIRPYFLKHEGNIDEAISSASKLLGKDK</sequence>